<dbReference type="RefSeq" id="XP_047766984.1">
    <property type="nucleotide sequence ID" value="XM_047911521.1"/>
</dbReference>
<dbReference type="GeneID" id="71992251"/>
<dbReference type="OrthoDB" id="3641440at2759"/>
<keyword evidence="2" id="KW-1185">Reference proteome</keyword>
<dbReference type="Proteomes" id="UP000756132">
    <property type="component" value="Chromosome 10"/>
</dbReference>
<protein>
    <submittedName>
        <fullName evidence="1">Uncharacterized protein</fullName>
    </submittedName>
</protein>
<gene>
    <name evidence="1" type="ORF">CLAFUR5_12373</name>
</gene>
<proteinExistence type="predicted"/>
<dbReference type="EMBL" id="CP090172">
    <property type="protein sequence ID" value="UJO22618.1"/>
    <property type="molecule type" value="Genomic_DNA"/>
</dbReference>
<dbReference type="AlphaFoldDB" id="A0A9Q8PHK9"/>
<reference evidence="1" key="2">
    <citation type="journal article" date="2022" name="Microb. Genom.">
        <title>A chromosome-scale genome assembly of the tomato pathogen Cladosporium fulvum reveals a compartmentalized genome architecture and the presence of a dispensable chromosome.</title>
        <authorList>
            <person name="Zaccaron A.Z."/>
            <person name="Chen L.H."/>
            <person name="Samaras A."/>
            <person name="Stergiopoulos I."/>
        </authorList>
    </citation>
    <scope>NUCLEOTIDE SEQUENCE</scope>
    <source>
        <strain evidence="1">Race5_Kim</strain>
    </source>
</reference>
<evidence type="ECO:0000313" key="2">
    <source>
        <dbReference type="Proteomes" id="UP000756132"/>
    </source>
</evidence>
<name>A0A9Q8PHK9_PASFU</name>
<dbReference type="KEGG" id="ffu:CLAFUR5_12373"/>
<evidence type="ECO:0000313" key="1">
    <source>
        <dbReference type="EMBL" id="UJO22618.1"/>
    </source>
</evidence>
<organism evidence="1 2">
    <name type="scientific">Passalora fulva</name>
    <name type="common">Tomato leaf mold</name>
    <name type="synonym">Cladosporium fulvum</name>
    <dbReference type="NCBI Taxonomy" id="5499"/>
    <lineage>
        <taxon>Eukaryota</taxon>
        <taxon>Fungi</taxon>
        <taxon>Dikarya</taxon>
        <taxon>Ascomycota</taxon>
        <taxon>Pezizomycotina</taxon>
        <taxon>Dothideomycetes</taxon>
        <taxon>Dothideomycetidae</taxon>
        <taxon>Mycosphaerellales</taxon>
        <taxon>Mycosphaerellaceae</taxon>
        <taxon>Fulvia</taxon>
    </lineage>
</organism>
<accession>A0A9Q8PHK9</accession>
<sequence length="276" mass="30140">MPDPNMLWYPESCATIIKQDRPGPVVRAGTTHAQALLEFVKAPHAAGASPPPGFAAAPGSSLGLPVDLGRLPGSTLQLGRNIFNAFDANTGDSGELLGPLESLPILPAYQTEQRFNPHDLARQLIEARADGNVWDIVEGVRTGLINDIAEEKRLNAKLGLPGPINFNDIWDPYGRQYRAAVEATPEWNRPELPDLPLLGKNGEWQSVSTLALKALEEIAPQETEKETEAWKCIALGGGKRGDKLRVVDGAWSGWSKYLPRSRTQTRSNDTGYESWE</sequence>
<reference evidence="1" key="1">
    <citation type="submission" date="2021-12" db="EMBL/GenBank/DDBJ databases">
        <authorList>
            <person name="Zaccaron A."/>
            <person name="Stergiopoulos I."/>
        </authorList>
    </citation>
    <scope>NUCLEOTIDE SEQUENCE</scope>
    <source>
        <strain evidence="1">Race5_Kim</strain>
    </source>
</reference>